<organism evidence="1 2">
    <name type="scientific">Campylobacter gracilis RM3268</name>
    <dbReference type="NCBI Taxonomy" id="553220"/>
    <lineage>
        <taxon>Bacteria</taxon>
        <taxon>Pseudomonadati</taxon>
        <taxon>Campylobacterota</taxon>
        <taxon>Epsilonproteobacteria</taxon>
        <taxon>Campylobacterales</taxon>
        <taxon>Campylobacteraceae</taxon>
        <taxon>Campylobacter</taxon>
    </lineage>
</organism>
<comment type="caution">
    <text evidence="1">The sequence shown here is derived from an EMBL/GenBank/DDBJ whole genome shotgun (WGS) entry which is preliminary data.</text>
</comment>
<dbReference type="Proteomes" id="UP000005709">
    <property type="component" value="Unassembled WGS sequence"/>
</dbReference>
<reference evidence="1 2" key="1">
    <citation type="submission" date="2009-07" db="EMBL/GenBank/DDBJ databases">
        <authorList>
            <person name="Madupu R."/>
            <person name="Sebastian Y."/>
            <person name="Durkin A.S."/>
            <person name="Torralba M."/>
            <person name="Methe B."/>
            <person name="Sutton G.G."/>
            <person name="Strausberg R.L."/>
            <person name="Nelson K.E."/>
        </authorList>
    </citation>
    <scope>NUCLEOTIDE SEQUENCE [LARGE SCALE GENOMIC DNA]</scope>
    <source>
        <strain evidence="1 2">RM3268</strain>
    </source>
</reference>
<protein>
    <submittedName>
        <fullName evidence="1">Uncharacterized protein</fullName>
    </submittedName>
</protein>
<sequence>MRGALNFKLARAFYPRPSLNLKFQICGDSSCGVRQLLQTAISARAMKFKELVATAALGLRYAVSSRTAALCVKF</sequence>
<proteinExistence type="predicted"/>
<dbReference type="AlphaFoldDB" id="C8PHD1"/>
<name>C8PHD1_9BACT</name>
<gene>
    <name evidence="1" type="ORF">CAMGR0001_0375</name>
</gene>
<accession>C8PHD1</accession>
<keyword evidence="2" id="KW-1185">Reference proteome</keyword>
<evidence type="ECO:0000313" key="2">
    <source>
        <dbReference type="Proteomes" id="UP000005709"/>
    </source>
</evidence>
<dbReference type="EMBL" id="ACYG01000024">
    <property type="protein sequence ID" value="EEV17545.1"/>
    <property type="molecule type" value="Genomic_DNA"/>
</dbReference>
<evidence type="ECO:0000313" key="1">
    <source>
        <dbReference type="EMBL" id="EEV17545.1"/>
    </source>
</evidence>